<feature type="binding site" evidence="15">
    <location>
        <position position="769"/>
    </location>
    <ligand>
        <name>ATP</name>
        <dbReference type="ChEBI" id="CHEBI:30616"/>
    </ligand>
</feature>
<gene>
    <name evidence="21" type="ORF">C1645_830958</name>
</gene>
<evidence type="ECO:0000256" key="4">
    <source>
        <dbReference type="ARBA" id="ARBA00022692"/>
    </source>
</evidence>
<feature type="transmembrane region" description="Helical" evidence="17">
    <location>
        <begin position="65"/>
        <end position="82"/>
    </location>
</feature>
<evidence type="ECO:0000256" key="13">
    <source>
        <dbReference type="ARBA" id="ARBA00049128"/>
    </source>
</evidence>
<feature type="domain" description="P-type ATPase N-terminal" evidence="19">
    <location>
        <begin position="32"/>
        <end position="93"/>
    </location>
</feature>
<keyword evidence="8 16" id="KW-0460">Magnesium</keyword>
<dbReference type="STRING" id="658196.A0A397SGF1"/>
<comment type="catalytic activity">
    <reaction evidence="13">
        <text>a 1,2-diacyl-sn-glycero-3-phosphoethanolamine(out) + ATP + H2O = a 1,2-diacyl-sn-glycero-3-phosphoethanolamine(in) + ADP + phosphate + H(+)</text>
        <dbReference type="Rhea" id="RHEA:66132"/>
        <dbReference type="ChEBI" id="CHEBI:15377"/>
        <dbReference type="ChEBI" id="CHEBI:15378"/>
        <dbReference type="ChEBI" id="CHEBI:30616"/>
        <dbReference type="ChEBI" id="CHEBI:43474"/>
        <dbReference type="ChEBI" id="CHEBI:64612"/>
        <dbReference type="ChEBI" id="CHEBI:456216"/>
    </reaction>
    <physiologicalReaction direction="left-to-right" evidence="13">
        <dbReference type="Rhea" id="RHEA:66133"/>
    </physiologicalReaction>
</comment>
<dbReference type="PROSITE" id="PS00154">
    <property type="entry name" value="ATPASE_E1_E2"/>
    <property type="match status" value="1"/>
</dbReference>
<feature type="region of interest" description="Disordered" evidence="18">
    <location>
        <begin position="473"/>
        <end position="550"/>
    </location>
</feature>
<organism evidence="21 22">
    <name type="scientific">Glomus cerebriforme</name>
    <dbReference type="NCBI Taxonomy" id="658196"/>
    <lineage>
        <taxon>Eukaryota</taxon>
        <taxon>Fungi</taxon>
        <taxon>Fungi incertae sedis</taxon>
        <taxon>Mucoromycota</taxon>
        <taxon>Glomeromycotina</taxon>
        <taxon>Glomeromycetes</taxon>
        <taxon>Glomerales</taxon>
        <taxon>Glomeraceae</taxon>
        <taxon>Glomus</taxon>
    </lineage>
</organism>
<evidence type="ECO:0000256" key="6">
    <source>
        <dbReference type="ARBA" id="ARBA00022741"/>
    </source>
</evidence>
<evidence type="ECO:0000259" key="20">
    <source>
        <dbReference type="Pfam" id="PF16212"/>
    </source>
</evidence>
<evidence type="ECO:0000256" key="3">
    <source>
        <dbReference type="ARBA" id="ARBA00022553"/>
    </source>
</evidence>
<dbReference type="Pfam" id="PF13246">
    <property type="entry name" value="Cation_ATPase"/>
    <property type="match status" value="1"/>
</dbReference>
<dbReference type="GO" id="GO:0045332">
    <property type="term" value="P:phospholipid translocation"/>
    <property type="evidence" value="ECO:0007669"/>
    <property type="project" value="TreeGrafter"/>
</dbReference>
<dbReference type="EMBL" id="QKYT01000433">
    <property type="protein sequence ID" value="RIA85320.1"/>
    <property type="molecule type" value="Genomic_DNA"/>
</dbReference>
<feature type="binding site" evidence="16">
    <location>
        <position position="450"/>
    </location>
    <ligand>
        <name>Mg(2+)</name>
        <dbReference type="ChEBI" id="CHEBI:18420"/>
    </ligand>
</feature>
<sequence length="1453" mass="163743">MFARLKFWKPRKPQLLARQVFVNEPLPQAKLDKHGRPKQGYVSNKVITSKYNIFTFIPKNLYEQFRRVANFFFLLLVVLQWFPEFATIEPVVAALPMFIILGITSIKDGFEDFKRHVTDKSVNNRKTSTLGNWKNVNYSDVTSNPFINFITSLFSKKTIVSEPEKRKDPDWKKTLFKDVRVGDFIKLRNDDFIPADIIILSTSEPNSLCYVETKNLDGETNLKIRSSVPETDHLMTPEDCTHIRFYVDSEPPTTNLFSYNATLVFPAGLPHRSRSRGGPIKVPINLNSMLLRGCVLKNTEWVIGLVVFTGTDTKLSLNSGATPSKRSRIEKMMNPQVLANLSIMGAMCVLCAIGSKIWETNNLGKNATYIEQGNRGIGLNAFLAFCNALIAFQNIVPISLYLSIEFVKSVQAFFIFMDDEMRYAETDTPCIPKNWNLSDDLGQIEYIFSDKTGTLTRNVMEFRKCSIGGKVYNGEVPENETEDDTITPNSTLLNDSGKTSPSLNIKTGSQPDIPKNISGSSKKNNNKNEKKEKKPFTDSGLIKDMNNTDDPSHSKTINDFFTLLAICHTVLVNTNSTGEQQYKAQSPDEAALVQVAKDMGYIFRSRESDNIVITTPDGKEVHFELLNILEFTSSRKRMSIIVRSPVDGRITLYCKGADNVIFERLKSGQDYRFNITGEHLEEFAKEGLRTLCLGYADIDPGFYQKWNIEFREASTSLVDRDKRVETVSDQIEKDLVLLGATAIEDRLQDGVPECIATLKRAGIKIWVLTGDKMETAISIGFSTCLLSRDMNLIIVRGGAYGESGSAYEQMRNAVEKFFPTDQDIQNNMRSMQVPPVTNNAPRPSTSHAREMSLSIMSGISNSPRPGGHALIIDGVALKYALEEPWSRNLLLDLACRCKGIICCRVSPLQKAKVVELVKEGKNVMTCAIGDGANDVSMIQAAHIGIGVAGEEGLQAVMASDYAIAQFRYLTRLLLVHGHYAYIRNSSMILNFFYKNMIGVGTLFWFQFFCGYSTTIVFEYTYTLFWNLFFTCTAVLAIGVFDRDVPDKVAIEVPELYKRGINREAYTMSTFLYYMLEGIYQSLICYFVSYFAYRDGSVNHEGRTPDYLEMGTTMAVSCITMANLFTGFNAQCWTIFHFIAVYGSIALILLYIAVYSLIPAAAIFGFNYVVFGGGVFWFSVILTVIISMIPRYIWRYYQRNYRPIDVNIIQEIIKIDPKHDFSRDPLIYRSVSLARQSTKESLYSRSESISPVYAEGGVFTYSTRPSFATDRTNLDGRTPTPPVPPIPPEYASNISETQEVPTSMTFMRTGLTEPMRGYAFSQEEGTGRIMAPPLRRRKTNPGPIGHTSKIKYNDISLRRRSLPEVRASRDLIDILGEGERMRMVQFRESTAAISVTSRGGSEDINEELGIQSSSHMSENESEHEQVNENNNDESQTVIEQEQSQSLDNNDKAEN</sequence>
<dbReference type="SFLD" id="SFLDS00003">
    <property type="entry name" value="Haloacid_Dehalogenase"/>
    <property type="match status" value="1"/>
</dbReference>
<feature type="region of interest" description="Disordered" evidence="18">
    <location>
        <begin position="1396"/>
        <end position="1453"/>
    </location>
</feature>
<feature type="transmembrane region" description="Helical" evidence="17">
    <location>
        <begin position="1174"/>
        <end position="1193"/>
    </location>
</feature>
<dbReference type="NCBIfam" id="TIGR01494">
    <property type="entry name" value="ATPase_P-type"/>
    <property type="match status" value="1"/>
</dbReference>
<protein>
    <recommendedName>
        <fullName evidence="17">Phospholipid-transporting ATPase</fullName>
        <ecNumber evidence="17">7.6.2.1</ecNumber>
    </recommendedName>
</protein>
<comment type="caution">
    <text evidence="21">The sequence shown here is derived from an EMBL/GenBank/DDBJ whole genome shotgun (WGS) entry which is preliminary data.</text>
</comment>
<dbReference type="CDD" id="cd02073">
    <property type="entry name" value="P-type_ATPase_APLT_Dnf-like"/>
    <property type="match status" value="1"/>
</dbReference>
<feature type="binding site" evidence="15">
    <location>
        <position position="631"/>
    </location>
    <ligand>
        <name>ATP</name>
        <dbReference type="ChEBI" id="CHEBI:30616"/>
    </ligand>
</feature>
<evidence type="ECO:0000256" key="17">
    <source>
        <dbReference type="RuleBase" id="RU362033"/>
    </source>
</evidence>
<evidence type="ECO:0000256" key="11">
    <source>
        <dbReference type="ARBA" id="ARBA00023136"/>
    </source>
</evidence>
<feature type="binding site" evidence="15">
    <location>
        <position position="452"/>
    </location>
    <ligand>
        <name>ATP</name>
        <dbReference type="ChEBI" id="CHEBI:30616"/>
    </ligand>
</feature>
<evidence type="ECO:0000256" key="14">
    <source>
        <dbReference type="PIRSR" id="PIRSR606539-1"/>
    </source>
</evidence>
<dbReference type="InterPro" id="IPR023298">
    <property type="entry name" value="ATPase_P-typ_TM_dom_sf"/>
</dbReference>
<feature type="binding site" evidence="15">
    <location>
        <position position="689"/>
    </location>
    <ligand>
        <name>ATP</name>
        <dbReference type="ChEBI" id="CHEBI:30616"/>
    </ligand>
</feature>
<dbReference type="Pfam" id="PF16209">
    <property type="entry name" value="PhoLip_ATPase_N"/>
    <property type="match status" value="1"/>
</dbReference>
<comment type="subcellular location">
    <subcellularLocation>
        <location evidence="1 17">Membrane</location>
        <topology evidence="1 17">Multi-pass membrane protein</topology>
    </subcellularLocation>
</comment>
<evidence type="ECO:0000256" key="15">
    <source>
        <dbReference type="PIRSR" id="PIRSR606539-2"/>
    </source>
</evidence>
<dbReference type="InterPro" id="IPR023214">
    <property type="entry name" value="HAD_sf"/>
</dbReference>
<dbReference type="Gene3D" id="3.40.1110.10">
    <property type="entry name" value="Calcium-transporting ATPase, cytoplasmic domain N"/>
    <property type="match status" value="1"/>
</dbReference>
<dbReference type="InterPro" id="IPR036412">
    <property type="entry name" value="HAD-like_sf"/>
</dbReference>
<reference evidence="21 22" key="1">
    <citation type="submission" date="2018-06" db="EMBL/GenBank/DDBJ databases">
        <title>Comparative genomics reveals the genomic features of Rhizophagus irregularis, R. cerebriforme, R. diaphanum and Gigaspora rosea, and their symbiotic lifestyle signature.</title>
        <authorList>
            <person name="Morin E."/>
            <person name="San Clemente H."/>
            <person name="Chen E.C.H."/>
            <person name="De La Providencia I."/>
            <person name="Hainaut M."/>
            <person name="Kuo A."/>
            <person name="Kohler A."/>
            <person name="Murat C."/>
            <person name="Tang N."/>
            <person name="Roy S."/>
            <person name="Loubradou J."/>
            <person name="Henrissat B."/>
            <person name="Grigoriev I.V."/>
            <person name="Corradi N."/>
            <person name="Roux C."/>
            <person name="Martin F.M."/>
        </authorList>
    </citation>
    <scope>NUCLEOTIDE SEQUENCE [LARGE SCALE GENOMIC DNA]</scope>
    <source>
        <strain evidence="21 22">DAOM 227022</strain>
    </source>
</reference>
<dbReference type="InterPro" id="IPR006539">
    <property type="entry name" value="P-type_ATPase_IV"/>
</dbReference>
<keyword evidence="7 15" id="KW-0067">ATP-binding</keyword>
<dbReference type="SUPFAM" id="SSF81653">
    <property type="entry name" value="Calcium ATPase, transduction domain A"/>
    <property type="match status" value="1"/>
</dbReference>
<evidence type="ECO:0000256" key="5">
    <source>
        <dbReference type="ARBA" id="ARBA00022723"/>
    </source>
</evidence>
<feature type="binding site" evidence="15">
    <location>
        <position position="589"/>
    </location>
    <ligand>
        <name>ATP</name>
        <dbReference type="ChEBI" id="CHEBI:30616"/>
    </ligand>
</feature>
<evidence type="ECO:0000259" key="19">
    <source>
        <dbReference type="Pfam" id="PF16209"/>
    </source>
</evidence>
<feature type="binding site" evidence="16">
    <location>
        <position position="934"/>
    </location>
    <ligand>
        <name>Mg(2+)</name>
        <dbReference type="ChEBI" id="CHEBI:18420"/>
    </ligand>
</feature>
<feature type="binding site" evidence="15">
    <location>
        <position position="770"/>
    </location>
    <ligand>
        <name>ATP</name>
        <dbReference type="ChEBI" id="CHEBI:30616"/>
    </ligand>
</feature>
<dbReference type="NCBIfam" id="TIGR01652">
    <property type="entry name" value="ATPase-Plipid"/>
    <property type="match status" value="1"/>
</dbReference>
<name>A0A397SGF1_9GLOM</name>
<feature type="transmembrane region" description="Helical" evidence="17">
    <location>
        <begin position="1112"/>
        <end position="1135"/>
    </location>
</feature>
<dbReference type="InterPro" id="IPR032631">
    <property type="entry name" value="P-type_ATPase_N"/>
</dbReference>
<feature type="transmembrane region" description="Helical" evidence="17">
    <location>
        <begin position="996"/>
        <end position="1017"/>
    </location>
</feature>
<dbReference type="GO" id="GO:0005886">
    <property type="term" value="C:plasma membrane"/>
    <property type="evidence" value="ECO:0007669"/>
    <property type="project" value="TreeGrafter"/>
</dbReference>
<evidence type="ECO:0000256" key="7">
    <source>
        <dbReference type="ARBA" id="ARBA00022840"/>
    </source>
</evidence>
<comment type="similarity">
    <text evidence="2 17">Belongs to the cation transport ATPase (P-type) (TC 3.A.3) family. Type IV subfamily.</text>
</comment>
<keyword evidence="5 16" id="KW-0479">Metal-binding</keyword>
<dbReference type="EC" id="7.6.2.1" evidence="17"/>
<keyword evidence="22" id="KW-1185">Reference proteome</keyword>
<dbReference type="PANTHER" id="PTHR24092:SF153">
    <property type="entry name" value="PHOSPHOLIPID-TRANSPORTING ATPASE"/>
    <property type="match status" value="1"/>
</dbReference>
<keyword evidence="10 17" id="KW-1133">Transmembrane helix</keyword>
<keyword evidence="4 17" id="KW-0812">Transmembrane</keyword>
<feature type="binding site" evidence="15">
    <location>
        <position position="933"/>
    </location>
    <ligand>
        <name>ATP</name>
        <dbReference type="ChEBI" id="CHEBI:30616"/>
    </ligand>
</feature>
<dbReference type="Pfam" id="PF16212">
    <property type="entry name" value="PhoLip_ATPase_C"/>
    <property type="match status" value="1"/>
</dbReference>
<keyword evidence="3" id="KW-0597">Phosphoprotein</keyword>
<evidence type="ECO:0000256" key="2">
    <source>
        <dbReference type="ARBA" id="ARBA00008109"/>
    </source>
</evidence>
<feature type="binding site" evidence="15">
    <location>
        <position position="904"/>
    </location>
    <ligand>
        <name>ATP</name>
        <dbReference type="ChEBI" id="CHEBI:30616"/>
    </ligand>
</feature>
<dbReference type="SUPFAM" id="SSF81660">
    <property type="entry name" value="Metal cation-transporting ATPase, ATP-binding domain N"/>
    <property type="match status" value="1"/>
</dbReference>
<feature type="binding site" evidence="15">
    <location>
        <position position="910"/>
    </location>
    <ligand>
        <name>ATP</name>
        <dbReference type="ChEBI" id="CHEBI:30616"/>
    </ligand>
</feature>
<dbReference type="FunFam" id="3.40.1110.10:FF:000087">
    <property type="entry name" value="Phospholipid-transporting ATPase"/>
    <property type="match status" value="1"/>
</dbReference>
<evidence type="ECO:0000256" key="16">
    <source>
        <dbReference type="PIRSR" id="PIRSR606539-3"/>
    </source>
</evidence>
<evidence type="ECO:0000313" key="21">
    <source>
        <dbReference type="EMBL" id="RIA85320.1"/>
    </source>
</evidence>
<dbReference type="InterPro" id="IPR023299">
    <property type="entry name" value="ATPase_P-typ_cyto_dom_N"/>
</dbReference>
<feature type="transmembrane region" description="Helical" evidence="17">
    <location>
        <begin position="378"/>
        <end position="402"/>
    </location>
</feature>
<feature type="compositionally biased region" description="Basic and acidic residues" evidence="18">
    <location>
        <begin position="1416"/>
        <end position="1425"/>
    </location>
</feature>
<keyword evidence="6 15" id="KW-0547">Nucleotide-binding</keyword>
<dbReference type="InterPro" id="IPR044492">
    <property type="entry name" value="P_typ_ATPase_HD_dom"/>
</dbReference>
<dbReference type="InterPro" id="IPR001757">
    <property type="entry name" value="P_typ_ATPase"/>
</dbReference>
<feature type="transmembrane region" description="Helical" evidence="17">
    <location>
        <begin position="1023"/>
        <end position="1040"/>
    </location>
</feature>
<accession>A0A397SGF1</accession>
<feature type="compositionally biased region" description="Basic and acidic residues" evidence="18">
    <location>
        <begin position="526"/>
        <end position="536"/>
    </location>
</feature>
<dbReference type="GO" id="GO:0000287">
    <property type="term" value="F:magnesium ion binding"/>
    <property type="evidence" value="ECO:0007669"/>
    <property type="project" value="UniProtKB-UniRule"/>
</dbReference>
<feature type="compositionally biased region" description="Polar residues" evidence="18">
    <location>
        <begin position="1426"/>
        <end position="1446"/>
    </location>
</feature>
<dbReference type="SUPFAM" id="SSF56784">
    <property type="entry name" value="HAD-like"/>
    <property type="match status" value="1"/>
</dbReference>
<feature type="region of interest" description="Disordered" evidence="18">
    <location>
        <begin position="1268"/>
        <end position="1291"/>
    </location>
</feature>
<feature type="active site" description="4-aspartylphosphate intermediate" evidence="14">
    <location>
        <position position="450"/>
    </location>
</feature>
<comment type="catalytic activity">
    <reaction evidence="12 17">
        <text>ATP + H2O + phospholipidSide 1 = ADP + phosphate + phospholipidSide 2.</text>
        <dbReference type="EC" id="7.6.2.1"/>
    </reaction>
</comment>
<dbReference type="Proteomes" id="UP000265703">
    <property type="component" value="Unassembled WGS sequence"/>
</dbReference>
<keyword evidence="9 17" id="KW-1278">Translocase</keyword>
<evidence type="ECO:0000256" key="1">
    <source>
        <dbReference type="ARBA" id="ARBA00004141"/>
    </source>
</evidence>
<comment type="cofactor">
    <cofactor evidence="16">
        <name>Mg(2+)</name>
        <dbReference type="ChEBI" id="CHEBI:18420"/>
    </cofactor>
</comment>
<dbReference type="InterPro" id="IPR018303">
    <property type="entry name" value="ATPase_P-typ_P_site"/>
</dbReference>
<feature type="binding site" evidence="15">
    <location>
        <position position="771"/>
    </location>
    <ligand>
        <name>ATP</name>
        <dbReference type="ChEBI" id="CHEBI:30616"/>
    </ligand>
</feature>
<dbReference type="InterPro" id="IPR032630">
    <property type="entry name" value="P_typ_ATPase_c"/>
</dbReference>
<feature type="binding site" evidence="16">
    <location>
        <position position="452"/>
    </location>
    <ligand>
        <name>Mg(2+)</name>
        <dbReference type="ChEBI" id="CHEBI:18420"/>
    </ligand>
</feature>
<dbReference type="PANTHER" id="PTHR24092">
    <property type="entry name" value="PROBABLE PHOSPHOLIPID-TRANSPORTING ATPASE"/>
    <property type="match status" value="1"/>
</dbReference>
<dbReference type="GO" id="GO:0140326">
    <property type="term" value="F:ATPase-coupled intramembrane lipid transporter activity"/>
    <property type="evidence" value="ECO:0007669"/>
    <property type="project" value="UniProtKB-EC"/>
</dbReference>
<feature type="compositionally biased region" description="Polar residues" evidence="18">
    <location>
        <begin position="486"/>
        <end position="510"/>
    </location>
</feature>
<feature type="compositionally biased region" description="Pro residues" evidence="18">
    <location>
        <begin position="1278"/>
        <end position="1287"/>
    </location>
</feature>
<dbReference type="GO" id="GO:0005524">
    <property type="term" value="F:ATP binding"/>
    <property type="evidence" value="ECO:0007669"/>
    <property type="project" value="UniProtKB-UniRule"/>
</dbReference>
<dbReference type="OrthoDB" id="377733at2759"/>
<dbReference type="PRINTS" id="PR00119">
    <property type="entry name" value="CATATPASE"/>
</dbReference>
<evidence type="ECO:0000256" key="18">
    <source>
        <dbReference type="SAM" id="MobiDB-lite"/>
    </source>
</evidence>
<evidence type="ECO:0000256" key="12">
    <source>
        <dbReference type="ARBA" id="ARBA00034036"/>
    </source>
</evidence>
<feature type="transmembrane region" description="Helical" evidence="17">
    <location>
        <begin position="337"/>
        <end position="358"/>
    </location>
</feature>
<dbReference type="Gene3D" id="2.70.150.10">
    <property type="entry name" value="Calcium-transporting ATPase, cytoplasmic transduction domain A"/>
    <property type="match status" value="1"/>
</dbReference>
<feature type="transmembrane region" description="Helical" evidence="17">
    <location>
        <begin position="1070"/>
        <end position="1092"/>
    </location>
</feature>
<evidence type="ECO:0000256" key="10">
    <source>
        <dbReference type="ARBA" id="ARBA00022989"/>
    </source>
</evidence>
<evidence type="ECO:0000256" key="9">
    <source>
        <dbReference type="ARBA" id="ARBA00022967"/>
    </source>
</evidence>
<evidence type="ECO:0000313" key="22">
    <source>
        <dbReference type="Proteomes" id="UP000265703"/>
    </source>
</evidence>
<proteinExistence type="inferred from homology"/>
<dbReference type="SFLD" id="SFLDG00002">
    <property type="entry name" value="C1.7:_P-type_atpase_like"/>
    <property type="match status" value="1"/>
</dbReference>
<keyword evidence="11 17" id="KW-0472">Membrane</keyword>
<feature type="domain" description="P-type ATPase C-terminal" evidence="20">
    <location>
        <begin position="956"/>
        <end position="1202"/>
    </location>
</feature>
<feature type="binding site" evidence="15">
    <location>
        <position position="451"/>
    </location>
    <ligand>
        <name>ATP</name>
        <dbReference type="ChEBI" id="CHEBI:30616"/>
    </ligand>
</feature>
<feature type="binding site" evidence="15">
    <location>
        <position position="934"/>
    </location>
    <ligand>
        <name>ATP</name>
        <dbReference type="ChEBI" id="CHEBI:30616"/>
    </ligand>
</feature>
<dbReference type="SFLD" id="SFLDF00027">
    <property type="entry name" value="p-type_atpase"/>
    <property type="match status" value="1"/>
</dbReference>
<feature type="binding site" evidence="15">
    <location>
        <position position="450"/>
    </location>
    <ligand>
        <name>ATP</name>
        <dbReference type="ChEBI" id="CHEBI:30616"/>
    </ligand>
</feature>
<dbReference type="GO" id="GO:0016887">
    <property type="term" value="F:ATP hydrolysis activity"/>
    <property type="evidence" value="ECO:0007669"/>
    <property type="project" value="InterPro"/>
</dbReference>
<feature type="binding site" evidence="16">
    <location>
        <position position="930"/>
    </location>
    <ligand>
        <name>Mg(2+)</name>
        <dbReference type="ChEBI" id="CHEBI:18420"/>
    </ligand>
</feature>
<evidence type="ECO:0000256" key="8">
    <source>
        <dbReference type="ARBA" id="ARBA00022842"/>
    </source>
</evidence>
<feature type="binding site" evidence="15">
    <location>
        <position position="655"/>
    </location>
    <ligand>
        <name>ATP</name>
        <dbReference type="ChEBI" id="CHEBI:30616"/>
    </ligand>
</feature>
<dbReference type="InterPro" id="IPR008250">
    <property type="entry name" value="ATPase_P-typ_transduc_dom_A_sf"/>
</dbReference>
<dbReference type="Gene3D" id="3.40.50.1000">
    <property type="entry name" value="HAD superfamily/HAD-like"/>
    <property type="match status" value="1"/>
</dbReference>
<dbReference type="SUPFAM" id="SSF81665">
    <property type="entry name" value="Calcium ATPase, transmembrane domain M"/>
    <property type="match status" value="1"/>
</dbReference>